<reference evidence="3" key="1">
    <citation type="submission" date="2024-07" db="EMBL/GenBank/DDBJ databases">
        <authorList>
            <person name="fu j."/>
        </authorList>
    </citation>
    <scope>NUCLEOTIDE SEQUENCE</scope>
    <source>
        <strain evidence="3">P10A9</strain>
    </source>
</reference>
<evidence type="ECO:0000256" key="1">
    <source>
        <dbReference type="SAM" id="MobiDB-lite"/>
    </source>
</evidence>
<dbReference type="AlphaFoldDB" id="A0AB39L507"/>
<dbReference type="KEGG" id="spue:AB5L97_18400"/>
<sequence>MTDHRTLASHEASATTGAEPPPSPADDQAAADQTAADETTIDQARADAFAAEYPLRPIPAAGPVDTRSICETPSAAEFLDPLWKAVVAETRTRGNDIHLPISVAYAERLCAAYPGADRELVLVATLLHDTGWAHVDESRILSEGFTGDWRKAAIRYEHEHQGCLVARRVLPGLGYSEEFIGRVTEIIDGHDTRHVAYSLEDALMRDADRSWRFDRAGIALASSWFTMDPATYADRLATEIVPELITDAAVQMATADLARSNALLKTGVLR</sequence>
<dbReference type="InterPro" id="IPR006674">
    <property type="entry name" value="HD_domain"/>
</dbReference>
<dbReference type="RefSeq" id="WP_369045775.1">
    <property type="nucleotide sequence ID" value="NZ_CP163302.1"/>
</dbReference>
<name>A0AB39L507_9MICC</name>
<dbReference type="SUPFAM" id="SSF109604">
    <property type="entry name" value="HD-domain/PDEase-like"/>
    <property type="match status" value="1"/>
</dbReference>
<proteinExistence type="predicted"/>
<dbReference type="InterPro" id="IPR003607">
    <property type="entry name" value="HD/PDEase_dom"/>
</dbReference>
<evidence type="ECO:0000313" key="3">
    <source>
        <dbReference type="EMBL" id="XDP45207.1"/>
    </source>
</evidence>
<feature type="compositionally biased region" description="Low complexity" evidence="1">
    <location>
        <begin position="25"/>
        <end position="40"/>
    </location>
</feature>
<accession>A0AB39L507</accession>
<organism evidence="3">
    <name type="scientific">Sinomonas puerhi</name>
    <dbReference type="NCBI Taxonomy" id="3238584"/>
    <lineage>
        <taxon>Bacteria</taxon>
        <taxon>Bacillati</taxon>
        <taxon>Actinomycetota</taxon>
        <taxon>Actinomycetes</taxon>
        <taxon>Micrococcales</taxon>
        <taxon>Micrococcaceae</taxon>
        <taxon>Sinomonas</taxon>
    </lineage>
</organism>
<feature type="region of interest" description="Disordered" evidence="1">
    <location>
        <begin position="1"/>
        <end position="40"/>
    </location>
</feature>
<gene>
    <name evidence="3" type="ORF">AB5L97_18400</name>
</gene>
<feature type="domain" description="HD" evidence="2">
    <location>
        <begin position="104"/>
        <end position="209"/>
    </location>
</feature>
<evidence type="ECO:0000259" key="2">
    <source>
        <dbReference type="Pfam" id="PF01966"/>
    </source>
</evidence>
<dbReference type="EMBL" id="CP163302">
    <property type="protein sequence ID" value="XDP45207.1"/>
    <property type="molecule type" value="Genomic_DNA"/>
</dbReference>
<dbReference type="CDD" id="cd00077">
    <property type="entry name" value="HDc"/>
    <property type="match status" value="1"/>
</dbReference>
<protein>
    <submittedName>
        <fullName evidence="3">HD domain-containing protein</fullName>
    </submittedName>
</protein>
<dbReference type="Gene3D" id="1.10.3210.10">
    <property type="entry name" value="Hypothetical protein af1432"/>
    <property type="match status" value="1"/>
</dbReference>
<dbReference type="Pfam" id="PF01966">
    <property type="entry name" value="HD"/>
    <property type="match status" value="1"/>
</dbReference>